<evidence type="ECO:0000313" key="4">
    <source>
        <dbReference type="Proteomes" id="UP001156141"/>
    </source>
</evidence>
<dbReference type="InterPro" id="IPR024623">
    <property type="entry name" value="YtxH"/>
</dbReference>
<evidence type="ECO:0000256" key="2">
    <source>
        <dbReference type="SAM" id="Phobius"/>
    </source>
</evidence>
<accession>A0ABS9RFM9</accession>
<keyword evidence="2" id="KW-1133">Transmembrane helix</keyword>
<feature type="transmembrane region" description="Helical" evidence="2">
    <location>
        <begin position="16"/>
        <end position="36"/>
    </location>
</feature>
<dbReference type="PANTHER" id="PTHR35792">
    <property type="entry name" value="GENERAL STRESS PROTEIN"/>
    <property type="match status" value="1"/>
</dbReference>
<name>A0ABS9RFM9_9FLAO</name>
<dbReference type="RefSeq" id="WP_240572076.1">
    <property type="nucleotide sequence ID" value="NZ_CP136709.1"/>
</dbReference>
<feature type="coiled-coil region" evidence="1">
    <location>
        <begin position="48"/>
        <end position="119"/>
    </location>
</feature>
<keyword evidence="4" id="KW-1185">Reference proteome</keyword>
<comment type="caution">
    <text evidence="3">The sequence shown here is derived from an EMBL/GenBank/DDBJ whole genome shotgun (WGS) entry which is preliminary data.</text>
</comment>
<gene>
    <name evidence="3" type="ORF">MKW35_03895</name>
</gene>
<dbReference type="Pfam" id="PF12732">
    <property type="entry name" value="YtxH"/>
    <property type="match status" value="1"/>
</dbReference>
<dbReference type="Proteomes" id="UP001156141">
    <property type="component" value="Unassembled WGS sequence"/>
</dbReference>
<sequence>MKVITLIHYIMGKGSGAVLGFLVGTAVGTVLGVLFAPDKGTVTRKKIVDEAQSVKDKMSENIHETAENISNTVKQKQASLEDELEQLMSNASYKADDAISLLEKKLAELKAKNKKYQKS</sequence>
<evidence type="ECO:0000256" key="1">
    <source>
        <dbReference type="SAM" id="Coils"/>
    </source>
</evidence>
<dbReference type="EMBL" id="JAKVQD010000001">
    <property type="protein sequence ID" value="MCH4551751.1"/>
    <property type="molecule type" value="Genomic_DNA"/>
</dbReference>
<protein>
    <submittedName>
        <fullName evidence="3">YtxH domain-containing protein</fullName>
    </submittedName>
</protein>
<evidence type="ECO:0000313" key="3">
    <source>
        <dbReference type="EMBL" id="MCH4551751.1"/>
    </source>
</evidence>
<dbReference type="PANTHER" id="PTHR35792:SF1">
    <property type="entry name" value="SLL0268 PROTEIN"/>
    <property type="match status" value="1"/>
</dbReference>
<organism evidence="3 4">
    <name type="scientific">Aestuariibaculum lutulentum</name>
    <dbReference type="NCBI Taxonomy" id="2920935"/>
    <lineage>
        <taxon>Bacteria</taxon>
        <taxon>Pseudomonadati</taxon>
        <taxon>Bacteroidota</taxon>
        <taxon>Flavobacteriia</taxon>
        <taxon>Flavobacteriales</taxon>
        <taxon>Flavobacteriaceae</taxon>
    </lineage>
</organism>
<reference evidence="3" key="1">
    <citation type="submission" date="2022-02" db="EMBL/GenBank/DDBJ databases">
        <title>Aestuariibaculum sp., a marine bacterium isolated from sediment in Guangxi.</title>
        <authorList>
            <person name="Ying J."/>
        </authorList>
    </citation>
    <scope>NUCLEOTIDE SEQUENCE</scope>
    <source>
        <strain evidence="3">L182</strain>
    </source>
</reference>
<keyword evidence="2" id="KW-0472">Membrane</keyword>
<dbReference type="InterPro" id="IPR052928">
    <property type="entry name" value="Desiccation-related_membrane"/>
</dbReference>
<proteinExistence type="predicted"/>
<keyword evidence="2" id="KW-0812">Transmembrane</keyword>
<keyword evidence="1" id="KW-0175">Coiled coil</keyword>